<dbReference type="InterPro" id="IPR000873">
    <property type="entry name" value="AMP-dep_synth/lig_dom"/>
</dbReference>
<gene>
    <name evidence="2" type="ORF">BOO69_11800</name>
</gene>
<dbReference type="STRING" id="1917485.BOO69_11800"/>
<sequence length="597" mass="64097">MAAAPGISRSDFWQPAFAYETRPDGTVLMRQRAPLGDFHPRLADYFDHWADTTPDQSWIARREAGGAWRRITYGAARAQVQAIAASLLTMGLGPDRPLLILSENSLEHALLGMACAYVGVPFAPVSPAYSLVSQDHAKLRDIAATLAPGALFADDGAAFAPALTAIAREARQVITLRNDPPGAVTFDSLLAGDPAAARAARAALNADTVLKYLFTSGSTGSPKAVINTNGMICASQAMIRDCYRFLVRRPPVVLDWAPWNHTAAGNKVFYMVTTNGGTYYIDDGRPVAGRFDETLRNLRDVSCTWYFNVPVGYDMLVTALENDPTLAETFFRDLGMMFYAGAGMAQRTWDRLRAVGRAATGREVLLATGLGATETAPFALACTEIQERSGNVGVPAPGLTLKLVPNGGKLEARLKGPTITPGYYADPRKTAEAFDDEGFYRFGDALRPADPEDFSKGFFFDGRIAENFKLATGTWVAVGAVRAAVVDALDGLVRDAVITGEDRHELGALLLLSDKAQKLEPAALRQALTERLAAAAGAATGSAARVRRAVVLSREPSFDRGEVTEKGSLNQRAMRDGNADLIARMHVPDPDADVIAV</sequence>
<accession>A0A1J0WM57</accession>
<dbReference type="PANTHER" id="PTHR24096">
    <property type="entry name" value="LONG-CHAIN-FATTY-ACID--COA LIGASE"/>
    <property type="match status" value="1"/>
</dbReference>
<proteinExistence type="predicted"/>
<organism evidence="2 3">
    <name type="scientific">Sulfitobacter alexandrii</name>
    <dbReference type="NCBI Taxonomy" id="1917485"/>
    <lineage>
        <taxon>Bacteria</taxon>
        <taxon>Pseudomonadati</taxon>
        <taxon>Pseudomonadota</taxon>
        <taxon>Alphaproteobacteria</taxon>
        <taxon>Rhodobacterales</taxon>
        <taxon>Roseobacteraceae</taxon>
        <taxon>Sulfitobacter</taxon>
    </lineage>
</organism>
<dbReference type="EMBL" id="CP018076">
    <property type="protein sequence ID" value="APE45444.1"/>
    <property type="molecule type" value="Genomic_DNA"/>
</dbReference>
<name>A0A1J0WM57_9RHOB</name>
<evidence type="ECO:0000313" key="3">
    <source>
        <dbReference type="Proteomes" id="UP000181897"/>
    </source>
</evidence>
<dbReference type="SUPFAM" id="SSF56801">
    <property type="entry name" value="Acetyl-CoA synthetase-like"/>
    <property type="match status" value="1"/>
</dbReference>
<dbReference type="KEGG" id="suam:BOO69_11800"/>
<dbReference type="Proteomes" id="UP000181897">
    <property type="component" value="Chromosome"/>
</dbReference>
<dbReference type="OrthoDB" id="9803968at2"/>
<dbReference type="Gene3D" id="3.40.50.12780">
    <property type="entry name" value="N-terminal domain of ligase-like"/>
    <property type="match status" value="1"/>
</dbReference>
<dbReference type="AlphaFoldDB" id="A0A1J0WM57"/>
<protein>
    <submittedName>
        <fullName evidence="2">Feruloyl-CoA synthase</fullName>
    </submittedName>
</protein>
<evidence type="ECO:0000313" key="2">
    <source>
        <dbReference type="EMBL" id="APE45444.1"/>
    </source>
</evidence>
<reference evidence="2 3" key="1">
    <citation type="submission" date="2016-11" db="EMBL/GenBank/DDBJ databases">
        <title>Complete genome sequence of Sulfitobacter sp. AM1-D1, a toxic bacteria associated with marine dinoflagellate Alexandrium minutum in East China Sea.</title>
        <authorList>
            <person name="Yang Q."/>
            <person name="Zhang X."/>
            <person name="Tian X."/>
        </authorList>
    </citation>
    <scope>NUCLEOTIDE SEQUENCE [LARGE SCALE GENOMIC DNA]</scope>
    <source>
        <strain evidence="2 3">AM1-D1</strain>
    </source>
</reference>
<evidence type="ECO:0000259" key="1">
    <source>
        <dbReference type="Pfam" id="PF00501"/>
    </source>
</evidence>
<dbReference type="InterPro" id="IPR042099">
    <property type="entry name" value="ANL_N_sf"/>
</dbReference>
<dbReference type="PANTHER" id="PTHR24096:SF420">
    <property type="entry name" value="LONG-CHAIN-FATTY-ACID--COA LIGASE-RELATED"/>
    <property type="match status" value="1"/>
</dbReference>
<dbReference type="Pfam" id="PF00501">
    <property type="entry name" value="AMP-binding"/>
    <property type="match status" value="1"/>
</dbReference>
<dbReference type="GO" id="GO:0016405">
    <property type="term" value="F:CoA-ligase activity"/>
    <property type="evidence" value="ECO:0007669"/>
    <property type="project" value="TreeGrafter"/>
</dbReference>
<feature type="domain" description="AMP-dependent synthetase/ligase" evidence="1">
    <location>
        <begin position="46"/>
        <end position="424"/>
    </location>
</feature>
<dbReference type="Pfam" id="PF23562">
    <property type="entry name" value="AMP-binding_C_3"/>
    <property type="match status" value="1"/>
</dbReference>
<dbReference type="InterPro" id="IPR020845">
    <property type="entry name" value="AMP-binding_CS"/>
</dbReference>
<dbReference type="RefSeq" id="WP_071973786.1">
    <property type="nucleotide sequence ID" value="NZ_CP018076.1"/>
</dbReference>
<keyword evidence="3" id="KW-1185">Reference proteome</keyword>
<dbReference type="PROSITE" id="PS00455">
    <property type="entry name" value="AMP_BINDING"/>
    <property type="match status" value="1"/>
</dbReference>